<dbReference type="Proteomes" id="UP000095759">
    <property type="component" value="Unassembled WGS sequence"/>
</dbReference>
<accession>A0A1E5NZ64</accession>
<protein>
    <submittedName>
        <fullName evidence="1">Uncharacterized protein</fullName>
    </submittedName>
</protein>
<keyword evidence="2" id="KW-1185">Reference proteome</keyword>
<gene>
    <name evidence="1" type="ORF">AS594_39470</name>
</gene>
<name>A0A1E5NZ64_9ACTN</name>
<dbReference type="AlphaFoldDB" id="A0A1E5NZ64"/>
<sequence>MTAARQAFAKCYELRYQLEVFAPRSVVEPALIYFRSMRQLRDAAIAGLQDGDTEYERIFPEVMAALESTRNAMRQDMGTDKLASE</sequence>
<evidence type="ECO:0000313" key="2">
    <source>
        <dbReference type="Proteomes" id="UP000095759"/>
    </source>
</evidence>
<organism evidence="1 2">
    <name type="scientific">Streptomyces agglomeratus</name>
    <dbReference type="NCBI Taxonomy" id="285458"/>
    <lineage>
        <taxon>Bacteria</taxon>
        <taxon>Bacillati</taxon>
        <taxon>Actinomycetota</taxon>
        <taxon>Actinomycetes</taxon>
        <taxon>Kitasatosporales</taxon>
        <taxon>Streptomycetaceae</taxon>
        <taxon>Streptomyces</taxon>
    </lineage>
</organism>
<evidence type="ECO:0000313" key="1">
    <source>
        <dbReference type="EMBL" id="OEJ21610.1"/>
    </source>
</evidence>
<comment type="caution">
    <text evidence="1">The sequence shown here is derived from an EMBL/GenBank/DDBJ whole genome shotgun (WGS) entry which is preliminary data.</text>
</comment>
<proteinExistence type="predicted"/>
<dbReference type="EMBL" id="MEHJ01000002">
    <property type="protein sequence ID" value="OEJ21610.1"/>
    <property type="molecule type" value="Genomic_DNA"/>
</dbReference>
<reference evidence="1 2" key="1">
    <citation type="submission" date="2016-08" db="EMBL/GenBank/DDBJ databases">
        <title>Complete genome sequence of Streptomyces agglomeratus strain 6-3-2, a novel anti-MRSA actinomycete isolated from Wuli of Tebit, China.</title>
        <authorList>
            <person name="Chen X."/>
        </authorList>
    </citation>
    <scope>NUCLEOTIDE SEQUENCE [LARGE SCALE GENOMIC DNA]</scope>
    <source>
        <strain evidence="1 2">6-3-2</strain>
    </source>
</reference>